<reference evidence="1 2" key="1">
    <citation type="submission" date="2021-11" db="EMBL/GenBank/DDBJ databases">
        <title>Seasonal and diel survey of microbial diversity of the Tyrrhenian coast.</title>
        <authorList>
            <person name="Gattoni G."/>
            <person name="Corral P."/>
        </authorList>
    </citation>
    <scope>NUCLEOTIDE SEQUENCE [LARGE SCALE GENOMIC DNA]</scope>
    <source>
        <strain evidence="1 2">Mr9</strain>
    </source>
</reference>
<proteinExistence type="predicted"/>
<accession>A0ABS8GU35</accession>
<evidence type="ECO:0000313" key="1">
    <source>
        <dbReference type="EMBL" id="MCC4212983.1"/>
    </source>
</evidence>
<evidence type="ECO:0000313" key="2">
    <source>
        <dbReference type="Proteomes" id="UP001197770"/>
    </source>
</evidence>
<name>A0ABS8GU35_9FLAO</name>
<gene>
    <name evidence="1" type="ORF">LLW17_09655</name>
</gene>
<dbReference type="RefSeq" id="WP_228230050.1">
    <property type="nucleotide sequence ID" value="NZ_JAJGMW010000011.1"/>
</dbReference>
<protein>
    <recommendedName>
        <fullName evidence="3">YtxH domain-containing protein</fullName>
    </recommendedName>
</protein>
<keyword evidence="2" id="KW-1185">Reference proteome</keyword>
<dbReference type="EMBL" id="JAJGMW010000011">
    <property type="protein sequence ID" value="MCC4212983.1"/>
    <property type="molecule type" value="Genomic_DNA"/>
</dbReference>
<comment type="caution">
    <text evidence="1">The sequence shown here is derived from an EMBL/GenBank/DDBJ whole genome shotgun (WGS) entry which is preliminary data.</text>
</comment>
<dbReference type="Proteomes" id="UP001197770">
    <property type="component" value="Unassembled WGS sequence"/>
</dbReference>
<sequence>MTTRKQNTGIAAAVLGLAGGLFAWWKYKNASEEEKAKIKGKINDLGSKLKETYTDAEIKVKEAYDEVEHKITGNDTKKFKKDVEREVEKIAN</sequence>
<organism evidence="1 2">
    <name type="scientific">Leeuwenhoekiella parthenopeia</name>
    <dbReference type="NCBI Taxonomy" id="2890320"/>
    <lineage>
        <taxon>Bacteria</taxon>
        <taxon>Pseudomonadati</taxon>
        <taxon>Bacteroidota</taxon>
        <taxon>Flavobacteriia</taxon>
        <taxon>Flavobacteriales</taxon>
        <taxon>Flavobacteriaceae</taxon>
        <taxon>Leeuwenhoekiella</taxon>
    </lineage>
</organism>
<evidence type="ECO:0008006" key="3">
    <source>
        <dbReference type="Google" id="ProtNLM"/>
    </source>
</evidence>